<feature type="transmembrane region" description="Helical" evidence="3">
    <location>
        <begin position="263"/>
        <end position="288"/>
    </location>
</feature>
<dbReference type="Pfam" id="PF04203">
    <property type="entry name" value="Sortase"/>
    <property type="match status" value="1"/>
</dbReference>
<dbReference type="Proteomes" id="UP001500620">
    <property type="component" value="Unassembled WGS sequence"/>
</dbReference>
<evidence type="ECO:0000313" key="4">
    <source>
        <dbReference type="EMBL" id="GAA4255302.1"/>
    </source>
</evidence>
<feature type="transmembrane region" description="Helical" evidence="3">
    <location>
        <begin position="294"/>
        <end position="312"/>
    </location>
</feature>
<feature type="compositionally biased region" description="Pro residues" evidence="2">
    <location>
        <begin position="13"/>
        <end position="32"/>
    </location>
</feature>
<feature type="region of interest" description="Disordered" evidence="2">
    <location>
        <begin position="1"/>
        <end position="38"/>
    </location>
</feature>
<evidence type="ECO:0000256" key="1">
    <source>
        <dbReference type="ARBA" id="ARBA00022801"/>
    </source>
</evidence>
<feature type="transmembrane region" description="Helical" evidence="3">
    <location>
        <begin position="41"/>
        <end position="64"/>
    </location>
</feature>
<protein>
    <submittedName>
        <fullName evidence="4">Sortase</fullName>
    </submittedName>
</protein>
<keyword evidence="3" id="KW-0812">Transmembrane</keyword>
<accession>A0ABP8DGR1</accession>
<dbReference type="InterPro" id="IPR023365">
    <property type="entry name" value="Sortase_dom-sf"/>
</dbReference>
<reference evidence="5" key="1">
    <citation type="journal article" date="2019" name="Int. J. Syst. Evol. Microbiol.">
        <title>The Global Catalogue of Microorganisms (GCM) 10K type strain sequencing project: providing services to taxonomists for standard genome sequencing and annotation.</title>
        <authorList>
            <consortium name="The Broad Institute Genomics Platform"/>
            <consortium name="The Broad Institute Genome Sequencing Center for Infectious Disease"/>
            <person name="Wu L."/>
            <person name="Ma J."/>
        </authorList>
    </citation>
    <scope>NUCLEOTIDE SEQUENCE [LARGE SCALE GENOMIC DNA]</scope>
    <source>
        <strain evidence="5">JCM 17441</strain>
    </source>
</reference>
<dbReference type="SUPFAM" id="SSF63817">
    <property type="entry name" value="Sortase"/>
    <property type="match status" value="1"/>
</dbReference>
<keyword evidence="1" id="KW-0378">Hydrolase</keyword>
<keyword evidence="5" id="KW-1185">Reference proteome</keyword>
<sequence>MTASDVLPANGPAAPPHVVPPPPGLAAPPPPRVPRRASPGVQVVTTAITILSLTLLGFGAYVGFLSRLHHDRAQLTAFADFRVDLAQGTAPTGQTKPTDPKQLLELGTPVAVLEIPKLERKEVVFEGTTGEVLQRGPGHRRDTPLPGQAGVSVIMGKATTYGGPFGALQTLVPGDQFTVITGQGKSRYTVLDIRHGGMAQPPPVAAGKGRLVLTTAYGGMFVPSDALRVDADLTTEAFPKPNSVLKTSELYPSEQVMAIDRGVWFPLVFIGEALVLAVGLLSAARAFWGGWQTWIVAVPVVLFLGIATADQVSRLLPNLI</sequence>
<gene>
    <name evidence="4" type="ORF">GCM10022255_063630</name>
</gene>
<evidence type="ECO:0000313" key="5">
    <source>
        <dbReference type="Proteomes" id="UP001500620"/>
    </source>
</evidence>
<proteinExistence type="predicted"/>
<dbReference type="InterPro" id="IPR005754">
    <property type="entry name" value="Sortase"/>
</dbReference>
<comment type="caution">
    <text evidence="4">The sequence shown here is derived from an EMBL/GenBank/DDBJ whole genome shotgun (WGS) entry which is preliminary data.</text>
</comment>
<evidence type="ECO:0000256" key="3">
    <source>
        <dbReference type="SAM" id="Phobius"/>
    </source>
</evidence>
<organism evidence="4 5">
    <name type="scientific">Dactylosporangium darangshiense</name>
    <dbReference type="NCBI Taxonomy" id="579108"/>
    <lineage>
        <taxon>Bacteria</taxon>
        <taxon>Bacillati</taxon>
        <taxon>Actinomycetota</taxon>
        <taxon>Actinomycetes</taxon>
        <taxon>Micromonosporales</taxon>
        <taxon>Micromonosporaceae</taxon>
        <taxon>Dactylosporangium</taxon>
    </lineage>
</organism>
<keyword evidence="3" id="KW-0472">Membrane</keyword>
<dbReference type="Gene3D" id="2.40.260.10">
    <property type="entry name" value="Sortase"/>
    <property type="match status" value="1"/>
</dbReference>
<dbReference type="RefSeq" id="WP_345132291.1">
    <property type="nucleotide sequence ID" value="NZ_BAABAT010000020.1"/>
</dbReference>
<keyword evidence="3" id="KW-1133">Transmembrane helix</keyword>
<evidence type="ECO:0000256" key="2">
    <source>
        <dbReference type="SAM" id="MobiDB-lite"/>
    </source>
</evidence>
<dbReference type="EMBL" id="BAABAT010000020">
    <property type="protein sequence ID" value="GAA4255302.1"/>
    <property type="molecule type" value="Genomic_DNA"/>
</dbReference>
<name>A0ABP8DGR1_9ACTN</name>